<dbReference type="EMBL" id="QOPI01000004">
    <property type="protein sequence ID" value="RCL45225.1"/>
    <property type="molecule type" value="Genomic_DNA"/>
</dbReference>
<evidence type="ECO:0000313" key="3">
    <source>
        <dbReference type="Proteomes" id="UP000252915"/>
    </source>
</evidence>
<dbReference type="Gene3D" id="3.40.50.20">
    <property type="match status" value="1"/>
</dbReference>
<accession>A0A368C743</accession>
<dbReference type="Proteomes" id="UP000252915">
    <property type="component" value="Unassembled WGS sequence"/>
</dbReference>
<feature type="non-terminal residue" evidence="2">
    <location>
        <position position="46"/>
    </location>
</feature>
<feature type="domain" description="Prokaryotic glutathione synthetase N-terminal" evidence="1">
    <location>
        <begin position="4"/>
        <end position="44"/>
    </location>
</feature>
<name>A0A368C743_9GAMM</name>
<proteinExistence type="predicted"/>
<protein>
    <submittedName>
        <fullName evidence="2">Glutathione synthase</fullName>
    </submittedName>
</protein>
<dbReference type="SUPFAM" id="SSF52440">
    <property type="entry name" value="PreATP-grasp domain"/>
    <property type="match status" value="1"/>
</dbReference>
<dbReference type="Pfam" id="PF02951">
    <property type="entry name" value="GSH-S_N"/>
    <property type="match status" value="1"/>
</dbReference>
<reference evidence="2 3" key="1">
    <citation type="journal article" date="2018" name="Microbiome">
        <title>Fine metagenomic profile of the Mediterranean stratified and mixed water columns revealed by assembly and recruitment.</title>
        <authorList>
            <person name="Haro-Moreno J.M."/>
            <person name="Lopez-Perez M."/>
            <person name="De La Torre J.R."/>
            <person name="Picazo A."/>
            <person name="Camacho A."/>
            <person name="Rodriguez-Valera F."/>
        </authorList>
    </citation>
    <scope>NUCLEOTIDE SEQUENCE [LARGE SCALE GENOMIC DNA]</scope>
    <source>
        <strain evidence="2">MED-G78</strain>
    </source>
</reference>
<dbReference type="AlphaFoldDB" id="A0A368C743"/>
<organism evidence="2 3">
    <name type="scientific">SAR86 cluster bacterium</name>
    <dbReference type="NCBI Taxonomy" id="2030880"/>
    <lineage>
        <taxon>Bacteria</taxon>
        <taxon>Pseudomonadati</taxon>
        <taxon>Pseudomonadota</taxon>
        <taxon>Gammaproteobacteria</taxon>
        <taxon>SAR86 cluster</taxon>
    </lineage>
</organism>
<comment type="caution">
    <text evidence="2">The sequence shown here is derived from an EMBL/GenBank/DDBJ whole genome shotgun (WGS) entry which is preliminary data.</text>
</comment>
<dbReference type="InterPro" id="IPR016185">
    <property type="entry name" value="PreATP-grasp_dom_sf"/>
</dbReference>
<evidence type="ECO:0000259" key="1">
    <source>
        <dbReference type="Pfam" id="PF02951"/>
    </source>
</evidence>
<gene>
    <name evidence="2" type="ORF">DBW92_01625</name>
</gene>
<dbReference type="GO" id="GO:0004363">
    <property type="term" value="F:glutathione synthase activity"/>
    <property type="evidence" value="ECO:0007669"/>
    <property type="project" value="InterPro"/>
</dbReference>
<dbReference type="InterPro" id="IPR004215">
    <property type="entry name" value="GSHS_N"/>
</dbReference>
<evidence type="ECO:0000313" key="2">
    <source>
        <dbReference type="EMBL" id="RCL45225.1"/>
    </source>
</evidence>
<sequence>MSKRILFITDPVETLSVKKDTSLFMIEHAQSIGIRSYQCEMLDILF</sequence>